<dbReference type="Proteomes" id="UP001497457">
    <property type="component" value="Chromosome 30rd"/>
</dbReference>
<evidence type="ECO:0000256" key="1">
    <source>
        <dbReference type="SAM" id="MobiDB-lite"/>
    </source>
</evidence>
<proteinExistence type="predicted"/>
<keyword evidence="3" id="KW-1185">Reference proteome</keyword>
<feature type="region of interest" description="Disordered" evidence="1">
    <location>
        <begin position="60"/>
        <end position="127"/>
    </location>
</feature>
<evidence type="ECO:0000313" key="2">
    <source>
        <dbReference type="EMBL" id="CAL5025939.1"/>
    </source>
</evidence>
<sequence>MHAGLQRHAGPAAEAEAEAAPAPAGSLWMDVSGHHPPPFRLILLPSSAFPSLLRSRPHRHKSWHRSRFAGSQLRRRAGSEPLPLAQAIDVRAMNGHSREADMDSERERDGGGGWRMDHSVTGWKTRGQGAETRRVIFNCQPFSKSKHPQRDFRDTAARLV</sequence>
<evidence type="ECO:0000313" key="3">
    <source>
        <dbReference type="Proteomes" id="UP001497457"/>
    </source>
</evidence>
<name>A0ABC9CTS9_9POAL</name>
<reference evidence="3" key="1">
    <citation type="submission" date="2024-06" db="EMBL/GenBank/DDBJ databases">
        <authorList>
            <person name="Ryan C."/>
        </authorList>
    </citation>
    <scope>NUCLEOTIDE SEQUENCE [LARGE SCALE GENOMIC DNA]</scope>
</reference>
<organism evidence="2 3">
    <name type="scientific">Urochloa decumbens</name>
    <dbReference type="NCBI Taxonomy" id="240449"/>
    <lineage>
        <taxon>Eukaryota</taxon>
        <taxon>Viridiplantae</taxon>
        <taxon>Streptophyta</taxon>
        <taxon>Embryophyta</taxon>
        <taxon>Tracheophyta</taxon>
        <taxon>Spermatophyta</taxon>
        <taxon>Magnoliopsida</taxon>
        <taxon>Liliopsida</taxon>
        <taxon>Poales</taxon>
        <taxon>Poaceae</taxon>
        <taxon>PACMAD clade</taxon>
        <taxon>Panicoideae</taxon>
        <taxon>Panicodae</taxon>
        <taxon>Paniceae</taxon>
        <taxon>Melinidinae</taxon>
        <taxon>Urochloa</taxon>
    </lineage>
</organism>
<protein>
    <submittedName>
        <fullName evidence="2">Uncharacterized protein</fullName>
    </submittedName>
</protein>
<gene>
    <name evidence="2" type="ORF">URODEC1_LOCUS78421</name>
</gene>
<reference evidence="2 3" key="2">
    <citation type="submission" date="2024-10" db="EMBL/GenBank/DDBJ databases">
        <authorList>
            <person name="Ryan C."/>
        </authorList>
    </citation>
    <scope>NUCLEOTIDE SEQUENCE [LARGE SCALE GENOMIC DNA]</scope>
</reference>
<feature type="compositionally biased region" description="Basic and acidic residues" evidence="1">
    <location>
        <begin position="96"/>
        <end position="118"/>
    </location>
</feature>
<dbReference type="AlphaFoldDB" id="A0ABC9CTS9"/>
<dbReference type="EMBL" id="OZ075140">
    <property type="protein sequence ID" value="CAL5025939.1"/>
    <property type="molecule type" value="Genomic_DNA"/>
</dbReference>
<accession>A0ABC9CTS9</accession>